<evidence type="ECO:0000313" key="1">
    <source>
        <dbReference type="EMBL" id="OWZ16779.1"/>
    </source>
</evidence>
<dbReference type="Proteomes" id="UP000198211">
    <property type="component" value="Unassembled WGS sequence"/>
</dbReference>
<dbReference type="PANTHER" id="PTHR34072:SF56">
    <property type="entry name" value="REVERSE TRANSCRIPTASE_RETROTRANSPOSON-DERIVED PROTEIN RNASE H-LIKE DOMAIN-CONTAINING PROTEIN"/>
    <property type="match status" value="1"/>
</dbReference>
<accession>A0A225WI47</accession>
<gene>
    <name evidence="1" type="ORF">PHMEG_0009371</name>
</gene>
<dbReference type="PANTHER" id="PTHR34072">
    <property type="entry name" value="ENZYMATIC POLYPROTEIN-RELATED"/>
    <property type="match status" value="1"/>
</dbReference>
<dbReference type="GO" id="GO:0003676">
    <property type="term" value="F:nucleic acid binding"/>
    <property type="evidence" value="ECO:0007669"/>
    <property type="project" value="InterPro"/>
</dbReference>
<comment type="caution">
    <text evidence="1">The sequence shown here is derived from an EMBL/GenBank/DDBJ whole genome shotgun (WGS) entry which is preliminary data.</text>
</comment>
<dbReference type="AlphaFoldDB" id="A0A225WI47"/>
<keyword evidence="2" id="KW-1185">Reference proteome</keyword>
<dbReference type="InterPro" id="IPR012337">
    <property type="entry name" value="RNaseH-like_sf"/>
</dbReference>
<proteinExistence type="predicted"/>
<protein>
    <submittedName>
        <fullName evidence="1">Pol Polyprotein</fullName>
    </submittedName>
</protein>
<evidence type="ECO:0000313" key="2">
    <source>
        <dbReference type="Proteomes" id="UP000198211"/>
    </source>
</evidence>
<dbReference type="SUPFAM" id="SSF53098">
    <property type="entry name" value="Ribonuclease H-like"/>
    <property type="match status" value="1"/>
</dbReference>
<dbReference type="STRING" id="4795.A0A225WI47"/>
<dbReference type="Gene3D" id="3.30.420.10">
    <property type="entry name" value="Ribonuclease H-like superfamily/Ribonuclease H"/>
    <property type="match status" value="1"/>
</dbReference>
<reference evidence="2" key="1">
    <citation type="submission" date="2017-03" db="EMBL/GenBank/DDBJ databases">
        <title>Phytopthora megakarya and P. palmivora, two closely related causual agents of cacao black pod achieved similar genome size and gene model numbers by different mechanisms.</title>
        <authorList>
            <person name="Ali S."/>
            <person name="Shao J."/>
            <person name="Larry D.J."/>
            <person name="Kronmiller B."/>
            <person name="Shen D."/>
            <person name="Strem M.D."/>
            <person name="Melnick R.L."/>
            <person name="Guiltinan M.J."/>
            <person name="Tyler B.M."/>
            <person name="Meinhardt L.W."/>
            <person name="Bailey B.A."/>
        </authorList>
    </citation>
    <scope>NUCLEOTIDE SEQUENCE [LARGE SCALE GENOMIC DNA]</scope>
    <source>
        <strain evidence="2">zdho120</strain>
    </source>
</reference>
<organism evidence="1 2">
    <name type="scientific">Phytophthora megakarya</name>
    <dbReference type="NCBI Taxonomy" id="4795"/>
    <lineage>
        <taxon>Eukaryota</taxon>
        <taxon>Sar</taxon>
        <taxon>Stramenopiles</taxon>
        <taxon>Oomycota</taxon>
        <taxon>Peronosporomycetes</taxon>
        <taxon>Peronosporales</taxon>
        <taxon>Peronosporaceae</taxon>
        <taxon>Phytophthora</taxon>
    </lineage>
</organism>
<name>A0A225WI47_9STRA</name>
<dbReference type="OrthoDB" id="2273864at2759"/>
<dbReference type="InterPro" id="IPR036397">
    <property type="entry name" value="RNaseH_sf"/>
</dbReference>
<dbReference type="EMBL" id="NBNE01000871">
    <property type="protein sequence ID" value="OWZ16779.1"/>
    <property type="molecule type" value="Genomic_DNA"/>
</dbReference>
<sequence length="325" mass="36246">MKPAERNYPVHDKELVEMRYALIKFRVNIRSVRTSCVAADSDEKSPPLAAHGELSFFAEYNFVVHYKPGKNKILDNALSRRPEYEPRVGLDHQIIRDEEDEGSCATCVASDLNLTNIVPESPLRTEIAAAYEDDATYFEDRVPPAFAHRRNAGRAVLSSIVSVQALPFRMMPTSDHKFSTSFMTRQSAPLKDIFGIFDHILLAAHVQVVAQVDVHLRGLLACQPSSSSEGPTAIFANARSGMELSVYGLMNKAIVHFVPVSATVTTDESAVHFVDTVFRRHEMPESIEFDPDPQFTSAFWSKLFEIVGTKLKMSTASHPEMDGQT</sequence>